<reference evidence="2" key="1">
    <citation type="submission" date="2016-02" db="EMBL/GenBank/DDBJ databases">
        <title>Comparative genomics of biotechnologically important yeasts.</title>
        <authorList>
            <consortium name="DOE Joint Genome Institute"/>
            <person name="Riley R."/>
            <person name="Haridas S."/>
            <person name="Wolfe K.H."/>
            <person name="Lopes M.R."/>
            <person name="Hittinger C.T."/>
            <person name="Goker M."/>
            <person name="Salamov A."/>
            <person name="Wisecaver J."/>
            <person name="Long T.M."/>
            <person name="Aerts A.L."/>
            <person name="Barry K."/>
            <person name="Choi C."/>
            <person name="Clum A."/>
            <person name="Coughlan A.Y."/>
            <person name="Deshpande S."/>
            <person name="Douglass A.P."/>
            <person name="Hanson S.J."/>
            <person name="Klenk H.-P."/>
            <person name="Labutti K."/>
            <person name="Lapidus A."/>
            <person name="Lindquist E."/>
            <person name="Lipzen A."/>
            <person name="Meier-Kolthoff J.P."/>
            <person name="Ohm R.A."/>
            <person name="Otillar R.P."/>
            <person name="Pangilinan J."/>
            <person name="Peng Y."/>
            <person name="Rokas A."/>
            <person name="Rosa C.A."/>
            <person name="Scheuner C."/>
            <person name="Sibirny A.A."/>
            <person name="Slot J.C."/>
            <person name="Stielow J.B."/>
            <person name="Sun H."/>
            <person name="Kurtzman C.P."/>
            <person name="Blackwell M."/>
            <person name="Jeffries T.W."/>
            <person name="Grigoriev I.V."/>
        </authorList>
    </citation>
    <scope>NUCLEOTIDE SEQUENCE [LARGE SCALE GENOMIC DNA]</scope>
    <source>
        <strain evidence="2">NRRL Y-17796</strain>
    </source>
</reference>
<evidence type="ECO:0000313" key="2">
    <source>
        <dbReference type="Proteomes" id="UP000095023"/>
    </source>
</evidence>
<dbReference type="EMBL" id="KV453843">
    <property type="protein sequence ID" value="ODV89527.1"/>
    <property type="molecule type" value="Genomic_DNA"/>
</dbReference>
<gene>
    <name evidence="1" type="ORF">CANCADRAFT_45944</name>
</gene>
<protein>
    <submittedName>
        <fullName evidence="1">Uncharacterized protein</fullName>
    </submittedName>
</protein>
<dbReference type="AlphaFoldDB" id="A0A1E4TCT2"/>
<accession>A0A1E4TCT2</accession>
<name>A0A1E4TCT2_9ASCO</name>
<dbReference type="Proteomes" id="UP000095023">
    <property type="component" value="Unassembled WGS sequence"/>
</dbReference>
<evidence type="ECO:0000313" key="1">
    <source>
        <dbReference type="EMBL" id="ODV89527.1"/>
    </source>
</evidence>
<sequence length="179" mass="20363">MHRTCPVTGKIIEECEEVPYEALVNTEKHSSVAVGPYTVKSTVIGSVKTLIAEKIVLIGVVDKVISLQNPTCTALNVRDLFGYEVRIRTDIKWKNELKTNDVVKVCGEVFEETGMRLVSGDEIDKLSDHKDDNNAEIELVWMNELSGIDGYKICFKQLHGGRYRKYKFIEITTVDQRRR</sequence>
<proteinExistence type="predicted"/>
<keyword evidence="2" id="KW-1185">Reference proteome</keyword>
<organism evidence="1 2">
    <name type="scientific">Tortispora caseinolytica NRRL Y-17796</name>
    <dbReference type="NCBI Taxonomy" id="767744"/>
    <lineage>
        <taxon>Eukaryota</taxon>
        <taxon>Fungi</taxon>
        <taxon>Dikarya</taxon>
        <taxon>Ascomycota</taxon>
        <taxon>Saccharomycotina</taxon>
        <taxon>Trigonopsidomycetes</taxon>
        <taxon>Trigonopsidales</taxon>
        <taxon>Trigonopsidaceae</taxon>
        <taxon>Tortispora</taxon>
    </lineage>
</organism>